<sequence>MFHLKRKHSTDVEQYITSSAVPSTPGLKVKRKQPPVEVVVSSDTDDSEIAVSDKCIMCKVFYPPCTFVHYHCQIGIM</sequence>
<organism evidence="1 2">
    <name type="scientific">Dreissena polymorpha</name>
    <name type="common">Zebra mussel</name>
    <name type="synonym">Mytilus polymorpha</name>
    <dbReference type="NCBI Taxonomy" id="45954"/>
    <lineage>
        <taxon>Eukaryota</taxon>
        <taxon>Metazoa</taxon>
        <taxon>Spiralia</taxon>
        <taxon>Lophotrochozoa</taxon>
        <taxon>Mollusca</taxon>
        <taxon>Bivalvia</taxon>
        <taxon>Autobranchia</taxon>
        <taxon>Heteroconchia</taxon>
        <taxon>Euheterodonta</taxon>
        <taxon>Imparidentia</taxon>
        <taxon>Neoheterodontei</taxon>
        <taxon>Myida</taxon>
        <taxon>Dreissenoidea</taxon>
        <taxon>Dreissenidae</taxon>
        <taxon>Dreissena</taxon>
    </lineage>
</organism>
<proteinExistence type="predicted"/>
<dbReference type="AlphaFoldDB" id="A0A9D4ELT7"/>
<dbReference type="EMBL" id="JAIWYP010000008">
    <property type="protein sequence ID" value="KAH3781648.1"/>
    <property type="molecule type" value="Genomic_DNA"/>
</dbReference>
<evidence type="ECO:0000313" key="2">
    <source>
        <dbReference type="Proteomes" id="UP000828390"/>
    </source>
</evidence>
<reference evidence="1" key="2">
    <citation type="submission" date="2020-11" db="EMBL/GenBank/DDBJ databases">
        <authorList>
            <person name="McCartney M.A."/>
            <person name="Auch B."/>
            <person name="Kono T."/>
            <person name="Mallez S."/>
            <person name="Becker A."/>
            <person name="Gohl D.M."/>
            <person name="Silverstein K.A.T."/>
            <person name="Koren S."/>
            <person name="Bechman K.B."/>
            <person name="Herman A."/>
            <person name="Abrahante J.E."/>
            <person name="Garbe J."/>
        </authorList>
    </citation>
    <scope>NUCLEOTIDE SEQUENCE</scope>
    <source>
        <strain evidence="1">Duluth1</strain>
        <tissue evidence="1">Whole animal</tissue>
    </source>
</reference>
<gene>
    <name evidence="1" type="ORF">DPMN_159549</name>
</gene>
<name>A0A9D4ELT7_DREPO</name>
<comment type="caution">
    <text evidence="1">The sequence shown here is derived from an EMBL/GenBank/DDBJ whole genome shotgun (WGS) entry which is preliminary data.</text>
</comment>
<keyword evidence="2" id="KW-1185">Reference proteome</keyword>
<dbReference type="Proteomes" id="UP000828390">
    <property type="component" value="Unassembled WGS sequence"/>
</dbReference>
<evidence type="ECO:0000313" key="1">
    <source>
        <dbReference type="EMBL" id="KAH3781648.1"/>
    </source>
</evidence>
<accession>A0A9D4ELT7</accession>
<protein>
    <submittedName>
        <fullName evidence="1">Uncharacterized protein</fullName>
    </submittedName>
</protein>
<reference evidence="1" key="1">
    <citation type="journal article" date="2019" name="bioRxiv">
        <title>The Genome of the Zebra Mussel, Dreissena polymorpha: A Resource for Invasive Species Research.</title>
        <authorList>
            <person name="McCartney M.A."/>
            <person name="Auch B."/>
            <person name="Kono T."/>
            <person name="Mallez S."/>
            <person name="Zhang Y."/>
            <person name="Obille A."/>
            <person name="Becker A."/>
            <person name="Abrahante J.E."/>
            <person name="Garbe J."/>
            <person name="Badalamenti J.P."/>
            <person name="Herman A."/>
            <person name="Mangelson H."/>
            <person name="Liachko I."/>
            <person name="Sullivan S."/>
            <person name="Sone E.D."/>
            <person name="Koren S."/>
            <person name="Silverstein K.A.T."/>
            <person name="Beckman K.B."/>
            <person name="Gohl D.M."/>
        </authorList>
    </citation>
    <scope>NUCLEOTIDE SEQUENCE</scope>
    <source>
        <strain evidence="1">Duluth1</strain>
        <tissue evidence="1">Whole animal</tissue>
    </source>
</reference>